<dbReference type="AlphaFoldDB" id="A0A6A5QS60"/>
<reference evidence="1" key="1">
    <citation type="journal article" date="2020" name="Stud. Mycol.">
        <title>101 Dothideomycetes genomes: a test case for predicting lifestyles and emergence of pathogens.</title>
        <authorList>
            <person name="Haridas S."/>
            <person name="Albert R."/>
            <person name="Binder M."/>
            <person name="Bloem J."/>
            <person name="Labutti K."/>
            <person name="Salamov A."/>
            <person name="Andreopoulos B."/>
            <person name="Baker S."/>
            <person name="Barry K."/>
            <person name="Bills G."/>
            <person name="Bluhm B."/>
            <person name="Cannon C."/>
            <person name="Castanera R."/>
            <person name="Culley D."/>
            <person name="Daum C."/>
            <person name="Ezra D."/>
            <person name="Gonzalez J."/>
            <person name="Henrissat B."/>
            <person name="Kuo A."/>
            <person name="Liang C."/>
            <person name="Lipzen A."/>
            <person name="Lutzoni F."/>
            <person name="Magnuson J."/>
            <person name="Mondo S."/>
            <person name="Nolan M."/>
            <person name="Ohm R."/>
            <person name="Pangilinan J."/>
            <person name="Park H.-J."/>
            <person name="Ramirez L."/>
            <person name="Alfaro M."/>
            <person name="Sun H."/>
            <person name="Tritt A."/>
            <person name="Yoshinaga Y."/>
            <person name="Zwiers L.-H."/>
            <person name="Turgeon B."/>
            <person name="Goodwin S."/>
            <person name="Spatafora J."/>
            <person name="Crous P."/>
            <person name="Grigoriev I."/>
        </authorList>
    </citation>
    <scope>NUCLEOTIDE SEQUENCE</scope>
    <source>
        <strain evidence="1">HMLAC05119</strain>
    </source>
</reference>
<name>A0A6A5QS60_AMPQU</name>
<feature type="non-terminal residue" evidence="1">
    <location>
        <position position="354"/>
    </location>
</feature>
<accession>A0A6A5QS60</accession>
<dbReference type="OrthoDB" id="3893333at2759"/>
<organism evidence="1 2">
    <name type="scientific">Ampelomyces quisqualis</name>
    <name type="common">Powdery mildew agent</name>
    <dbReference type="NCBI Taxonomy" id="50730"/>
    <lineage>
        <taxon>Eukaryota</taxon>
        <taxon>Fungi</taxon>
        <taxon>Dikarya</taxon>
        <taxon>Ascomycota</taxon>
        <taxon>Pezizomycotina</taxon>
        <taxon>Dothideomycetes</taxon>
        <taxon>Pleosporomycetidae</taxon>
        <taxon>Pleosporales</taxon>
        <taxon>Pleosporineae</taxon>
        <taxon>Phaeosphaeriaceae</taxon>
        <taxon>Ampelomyces</taxon>
    </lineage>
</organism>
<evidence type="ECO:0000313" key="2">
    <source>
        <dbReference type="Proteomes" id="UP000800096"/>
    </source>
</evidence>
<proteinExistence type="predicted"/>
<protein>
    <submittedName>
        <fullName evidence="1">Uncharacterized protein</fullName>
    </submittedName>
</protein>
<keyword evidence="2" id="KW-1185">Reference proteome</keyword>
<gene>
    <name evidence="1" type="ORF">BDU57DRAFT_443082</name>
</gene>
<sequence>MSGVGAASLLEALPPEIFNAILGYIFSPRESIAPPTATTFRGYRFNTSILRVNKAINRLAKSYLHLGLAWVRLDINWHAFLIDPHWLGVPYITLNRTNSCKVIPYPYVHGYRQRLVDQDAPTGRIAVSIRYPPPVTVGQQEIRILCFPSPSCLSMSVLVLEAHFCKFMQVMRMNDLAYTKRSYTSISDAERTLIQVRIPRGQETKRHSDLVKRFSVYLEPYCNLSTMFVPSGYLSQWSSTSLSDTKHVLPGSLQQQILHSKTRTKFEGVGLVMFLKFKGDKYLVAKQRDHAFMCYNYAVALEAYWQHHDLRLPEANAFWTETNAIYRAFGAALSLNMSIAYVTSSFNSAILQVR</sequence>
<dbReference type="EMBL" id="ML979133">
    <property type="protein sequence ID" value="KAF1918611.1"/>
    <property type="molecule type" value="Genomic_DNA"/>
</dbReference>
<dbReference type="Proteomes" id="UP000800096">
    <property type="component" value="Unassembled WGS sequence"/>
</dbReference>
<evidence type="ECO:0000313" key="1">
    <source>
        <dbReference type="EMBL" id="KAF1918611.1"/>
    </source>
</evidence>